<feature type="non-terminal residue" evidence="5">
    <location>
        <position position="62"/>
    </location>
</feature>
<evidence type="ECO:0000256" key="3">
    <source>
        <dbReference type="RuleBase" id="RU362118"/>
    </source>
</evidence>
<dbReference type="PANTHER" id="PTHR43379:SF1">
    <property type="entry name" value="CYSTATHIONINE GAMMA-SYNTHASE 1, CHLOROPLASTIC-RELATED"/>
    <property type="match status" value="1"/>
</dbReference>
<feature type="signal peptide" evidence="4">
    <location>
        <begin position="1"/>
        <end position="16"/>
    </location>
</feature>
<dbReference type="GO" id="GO:0003962">
    <property type="term" value="F:cystathionine gamma-synthase activity"/>
    <property type="evidence" value="ECO:0007669"/>
    <property type="project" value="InterPro"/>
</dbReference>
<protein>
    <submittedName>
        <fullName evidence="5">Cystathionine gamma-synthase chloroplastic-like</fullName>
    </submittedName>
</protein>
<sequence length="62" mass="6650">MCTSSVMLLALVPAGGHIVTTTDCYRRTRIFIANMLPKMGITATIIDPADVDALEAALENNK</sequence>
<dbReference type="GO" id="GO:0009086">
    <property type="term" value="P:methionine biosynthetic process"/>
    <property type="evidence" value="ECO:0007669"/>
    <property type="project" value="InterPro"/>
</dbReference>
<comment type="cofactor">
    <cofactor evidence="1 3">
        <name>pyridoxal 5'-phosphate</name>
        <dbReference type="ChEBI" id="CHEBI:597326"/>
    </cofactor>
</comment>
<dbReference type="Gene3D" id="3.40.640.10">
    <property type="entry name" value="Type I PLP-dependent aspartate aminotransferase-like (Major domain)"/>
    <property type="match status" value="1"/>
</dbReference>
<evidence type="ECO:0000313" key="6">
    <source>
        <dbReference type="Proteomes" id="UP000265520"/>
    </source>
</evidence>
<dbReference type="GO" id="GO:0019346">
    <property type="term" value="P:transsulfuration"/>
    <property type="evidence" value="ECO:0007669"/>
    <property type="project" value="InterPro"/>
</dbReference>
<evidence type="ECO:0000313" key="5">
    <source>
        <dbReference type="EMBL" id="MCI36745.1"/>
    </source>
</evidence>
<dbReference type="InterPro" id="IPR015424">
    <property type="entry name" value="PyrdxlP-dep_Trfase"/>
</dbReference>
<dbReference type="GO" id="GO:0030170">
    <property type="term" value="F:pyridoxal phosphate binding"/>
    <property type="evidence" value="ECO:0007669"/>
    <property type="project" value="InterPro"/>
</dbReference>
<keyword evidence="6" id="KW-1185">Reference proteome</keyword>
<comment type="caution">
    <text evidence="5">The sequence shown here is derived from an EMBL/GenBank/DDBJ whole genome shotgun (WGS) entry which is preliminary data.</text>
</comment>
<dbReference type="PANTHER" id="PTHR43379">
    <property type="entry name" value="CYSTATHIONINE GAMMA-SYNTHASE"/>
    <property type="match status" value="1"/>
</dbReference>
<dbReference type="GO" id="GO:0009507">
    <property type="term" value="C:chloroplast"/>
    <property type="evidence" value="ECO:0007669"/>
    <property type="project" value="TreeGrafter"/>
</dbReference>
<dbReference type="InterPro" id="IPR015421">
    <property type="entry name" value="PyrdxlP-dep_Trfase_major"/>
</dbReference>
<dbReference type="InterPro" id="IPR000277">
    <property type="entry name" value="Cys/Met-Metab_PyrdxlP-dep_enz"/>
</dbReference>
<proteinExistence type="inferred from homology"/>
<accession>A0A392RMG7</accession>
<keyword evidence="2 3" id="KW-0663">Pyridoxal phosphate</keyword>
<evidence type="ECO:0000256" key="2">
    <source>
        <dbReference type="ARBA" id="ARBA00022898"/>
    </source>
</evidence>
<evidence type="ECO:0000256" key="1">
    <source>
        <dbReference type="ARBA" id="ARBA00001933"/>
    </source>
</evidence>
<dbReference type="Pfam" id="PF01053">
    <property type="entry name" value="Cys_Met_Meta_PP"/>
    <property type="match status" value="1"/>
</dbReference>
<reference evidence="5 6" key="1">
    <citation type="journal article" date="2018" name="Front. Plant Sci.">
        <title>Red Clover (Trifolium pratense) and Zigzag Clover (T. medium) - A Picture of Genomic Similarities and Differences.</title>
        <authorList>
            <person name="Dluhosova J."/>
            <person name="Istvanek J."/>
            <person name="Nedelnik J."/>
            <person name="Repkova J."/>
        </authorList>
    </citation>
    <scope>NUCLEOTIDE SEQUENCE [LARGE SCALE GENOMIC DNA]</scope>
    <source>
        <strain evidence="6">cv. 10/8</strain>
        <tissue evidence="5">Leaf</tissue>
    </source>
</reference>
<name>A0A392RMG7_9FABA</name>
<dbReference type="AlphaFoldDB" id="A0A392RMG7"/>
<dbReference type="EMBL" id="LXQA010237006">
    <property type="protein sequence ID" value="MCI36745.1"/>
    <property type="molecule type" value="Genomic_DNA"/>
</dbReference>
<comment type="similarity">
    <text evidence="3">Belongs to the trans-sulfuration enzymes family.</text>
</comment>
<dbReference type="InterPro" id="IPR044639">
    <property type="entry name" value="CGS1/2"/>
</dbReference>
<organism evidence="5 6">
    <name type="scientific">Trifolium medium</name>
    <dbReference type="NCBI Taxonomy" id="97028"/>
    <lineage>
        <taxon>Eukaryota</taxon>
        <taxon>Viridiplantae</taxon>
        <taxon>Streptophyta</taxon>
        <taxon>Embryophyta</taxon>
        <taxon>Tracheophyta</taxon>
        <taxon>Spermatophyta</taxon>
        <taxon>Magnoliopsida</taxon>
        <taxon>eudicotyledons</taxon>
        <taxon>Gunneridae</taxon>
        <taxon>Pentapetalae</taxon>
        <taxon>rosids</taxon>
        <taxon>fabids</taxon>
        <taxon>Fabales</taxon>
        <taxon>Fabaceae</taxon>
        <taxon>Papilionoideae</taxon>
        <taxon>50 kb inversion clade</taxon>
        <taxon>NPAAA clade</taxon>
        <taxon>Hologalegina</taxon>
        <taxon>IRL clade</taxon>
        <taxon>Trifolieae</taxon>
        <taxon>Trifolium</taxon>
    </lineage>
</organism>
<dbReference type="Proteomes" id="UP000265520">
    <property type="component" value="Unassembled WGS sequence"/>
</dbReference>
<evidence type="ECO:0000256" key="4">
    <source>
        <dbReference type="SAM" id="SignalP"/>
    </source>
</evidence>
<feature type="chain" id="PRO_5017377694" evidence="4">
    <location>
        <begin position="17"/>
        <end position="62"/>
    </location>
</feature>
<dbReference type="SUPFAM" id="SSF53383">
    <property type="entry name" value="PLP-dependent transferases"/>
    <property type="match status" value="1"/>
</dbReference>
<keyword evidence="4" id="KW-0732">Signal</keyword>